<keyword evidence="5 18" id="KW-0328">Glycosyltransferase</keyword>
<evidence type="ECO:0000256" key="15">
    <source>
        <dbReference type="SAM" id="Phobius"/>
    </source>
</evidence>
<evidence type="ECO:0000256" key="3">
    <source>
        <dbReference type="ARBA" id="ARBA00022645"/>
    </source>
</evidence>
<dbReference type="GO" id="GO:0006508">
    <property type="term" value="P:proteolysis"/>
    <property type="evidence" value="ECO:0007669"/>
    <property type="project" value="UniProtKB-KW"/>
</dbReference>
<feature type="compositionally biased region" description="Low complexity" evidence="14">
    <location>
        <begin position="1033"/>
        <end position="1042"/>
    </location>
</feature>
<feature type="region of interest" description="Disordered" evidence="14">
    <location>
        <begin position="765"/>
        <end position="800"/>
    </location>
</feature>
<dbReference type="FunFam" id="1.10.3810.10:FF:000001">
    <property type="entry name" value="Penicillin-binding protein 1A"/>
    <property type="match status" value="1"/>
</dbReference>
<sequence length="1149" mass="116308">MSDEPQPQQPNEGVAPDKPLPAARPGTPTPGSPATPSKGAGRVKDTEESGRDEESETAGASPKPEGSGKTGRPERAGRSEGRAEGVDRGAGAERGGTSDASRSEGSGKAGAAGKAQGADETRGEDTSAGDRGATRDSGAATADAARRAVPAPQDRTASIARARQAARDARTEKGAATAAEGEGTAERGGTGRPTGAGKPQVPGARTPEQPAESTQVLRRITPPREPEGPAKGSGTPGQPGKPGQDTPAPETTQVLRRVNAPRKGEPGGPATAGTSTTGSNASGPTGHTTGSRRPSARAAGAAGAAAAGAAGAVGAAKAAGTAGAASAANAADGAAPGPRTGTGPTPGQTPPAASDTSTGTGADDGKGKGRTKAKKPKRTGWRRLVPTWKMVLGTFVFLVLAVVGLFFVGYSLVNIPPANALATKQANVYLYADGSQIARDTRDSQVNREKVTLAEISKNAQHAVLAAEDRDFYTESAIDPKAMLRAAWNTATGKGKQSGSTITQQYVKNYYLAQEQTVTRKAKEFFISIKLDRNKSKDEILEGYLNTSYFGRNAYGIQAAAQAYYGRDAKDLDPARAAYLAALVNAPSEYDVVAHPENKSAAVARWNYVLDGMVKQGWLSQSERTGMKFPMPKEQTLSTGMSGQRGYLVDAVKHYLIANHILDSDQLEAGGYRITTTIQKSKQDAFVKAVNDQLVSKLDKKTFKADNYVRAGGASVDPKTGQVVAMYGGIDYVKQYTNGATRGDFQVGSTFKPFVFASAVQNGSTTQDGRRITPNTQYDGTNERPVQGWSGGAYAPQNEDQKSYGQITVTKATDLSVNAVYAQMAVDVGPSKVKQTAIDLGIPADTPDLQPYPSIALGPATASVLDMAEGYATLANHGKHGTYTMVKKITRNGTDEIKLPDNTVKQAVSRAAADTTTAMLKSVVQGGTATAAQASGRVAAGKTGTAENDTAAWFAGYTPDLATVVSVMGQDPVTAKHMPLYGALGQARMNGGGPPTQIWAQYTHDALKNTPASSFDLQLQEGADQPQPPGPGDPSASATTDGGDTGGSTEPGGGTPSDTPSGGTTGTPTDGGAATGGDTTGGDTTGGGTTGPGPATVGGGTGGDPTTGGGTGAGGAPGGGDTATGGGGTAAGGGTGTIAGDGPGGGPGT</sequence>
<evidence type="ECO:0000313" key="18">
    <source>
        <dbReference type="EMBL" id="QNT95192.1"/>
    </source>
</evidence>
<keyword evidence="4" id="KW-0645">Protease</keyword>
<evidence type="ECO:0000256" key="13">
    <source>
        <dbReference type="ARBA" id="ARBA00049902"/>
    </source>
</evidence>
<feature type="compositionally biased region" description="Gly residues" evidence="14">
    <location>
        <begin position="1043"/>
        <end position="1055"/>
    </location>
</feature>
<dbReference type="InterPro" id="IPR036950">
    <property type="entry name" value="PBP_transglycosylase"/>
</dbReference>
<dbReference type="InterPro" id="IPR001264">
    <property type="entry name" value="Glyco_trans_51"/>
</dbReference>
<dbReference type="Proteomes" id="UP000516422">
    <property type="component" value="Chromosome"/>
</dbReference>
<evidence type="ECO:0000256" key="1">
    <source>
        <dbReference type="ARBA" id="ARBA00007090"/>
    </source>
</evidence>
<dbReference type="GO" id="GO:0030288">
    <property type="term" value="C:outer membrane-bounded periplasmic space"/>
    <property type="evidence" value="ECO:0007669"/>
    <property type="project" value="TreeGrafter"/>
</dbReference>
<feature type="compositionally biased region" description="Low complexity" evidence="14">
    <location>
        <begin position="329"/>
        <end position="361"/>
    </location>
</feature>
<keyword evidence="15" id="KW-0472">Membrane</keyword>
<keyword evidence="6 18" id="KW-0808">Transferase</keyword>
<dbReference type="InterPro" id="IPR050396">
    <property type="entry name" value="Glycosyltr_51/Transpeptidase"/>
</dbReference>
<dbReference type="PANTHER" id="PTHR32282">
    <property type="entry name" value="BINDING PROTEIN TRANSPEPTIDASE, PUTATIVE-RELATED"/>
    <property type="match status" value="1"/>
</dbReference>
<dbReference type="PANTHER" id="PTHR32282:SF34">
    <property type="entry name" value="PENICILLIN-BINDING PROTEIN 1A"/>
    <property type="match status" value="1"/>
</dbReference>
<reference evidence="18 19" key="1">
    <citation type="submission" date="2020-04" db="EMBL/GenBank/DDBJ databases">
        <title>Characterization and engineering of Streptomyces griseofuscus DSM40191 as a potential heterologous host for expression of BGCs.</title>
        <authorList>
            <person name="Gren T."/>
            <person name="Whitford C.M."/>
            <person name="Mohite O.S."/>
            <person name="Joergensen T.S."/>
            <person name="Nielsen J.B."/>
            <person name="Lee S.Y."/>
            <person name="Weber T."/>
        </authorList>
    </citation>
    <scope>NUCLEOTIDE SEQUENCE [LARGE SCALE GENOMIC DNA]</scope>
    <source>
        <strain evidence="18 19">DSM 40191</strain>
    </source>
</reference>
<dbReference type="GO" id="GO:0009002">
    <property type="term" value="F:serine-type D-Ala-D-Ala carboxypeptidase activity"/>
    <property type="evidence" value="ECO:0007669"/>
    <property type="project" value="UniProtKB-EC"/>
</dbReference>
<comment type="catalytic activity">
    <reaction evidence="12">
        <text>Preferential cleavage: (Ac)2-L-Lys-D-Ala-|-D-Ala. Also transpeptidation of peptidyl-alanyl moieties that are N-acyl substituents of D-alanine.</text>
        <dbReference type="EC" id="3.4.16.4"/>
    </reaction>
</comment>
<keyword evidence="11" id="KW-0961">Cell wall biogenesis/degradation</keyword>
<evidence type="ECO:0000313" key="19">
    <source>
        <dbReference type="Proteomes" id="UP000516422"/>
    </source>
</evidence>
<dbReference type="EMBL" id="CP051006">
    <property type="protein sequence ID" value="QNT95192.1"/>
    <property type="molecule type" value="Genomic_DNA"/>
</dbReference>
<gene>
    <name evidence="18" type="primary">mtgA</name>
    <name evidence="18" type="ORF">HEP81_04925</name>
</gene>
<feature type="compositionally biased region" description="Low complexity" evidence="14">
    <location>
        <begin position="268"/>
        <end position="286"/>
    </location>
</feature>
<accession>A0A7H1Q4G2</accession>
<feature type="compositionally biased region" description="Low complexity" evidence="14">
    <location>
        <begin position="1056"/>
        <end position="1072"/>
    </location>
</feature>
<feature type="domain" description="Penicillin-binding protein transpeptidase" evidence="16">
    <location>
        <begin position="716"/>
        <end position="969"/>
    </location>
</feature>
<dbReference type="InterPro" id="IPR012338">
    <property type="entry name" value="Beta-lactam/transpept-like"/>
</dbReference>
<dbReference type="Gene3D" id="3.40.710.10">
    <property type="entry name" value="DD-peptidase/beta-lactamase superfamily"/>
    <property type="match status" value="1"/>
</dbReference>
<evidence type="ECO:0000256" key="10">
    <source>
        <dbReference type="ARBA" id="ARBA00023268"/>
    </source>
</evidence>
<keyword evidence="15" id="KW-1133">Transmembrane helix</keyword>
<dbReference type="GO" id="GO:0008658">
    <property type="term" value="F:penicillin binding"/>
    <property type="evidence" value="ECO:0007669"/>
    <property type="project" value="InterPro"/>
</dbReference>
<keyword evidence="3" id="KW-0121">Carboxypeptidase</keyword>
<dbReference type="SUPFAM" id="SSF56601">
    <property type="entry name" value="beta-lactamase/transpeptidase-like"/>
    <property type="match status" value="1"/>
</dbReference>
<evidence type="ECO:0000256" key="14">
    <source>
        <dbReference type="SAM" id="MobiDB-lite"/>
    </source>
</evidence>
<keyword evidence="9" id="KW-0573">Peptidoglycan synthesis</keyword>
<evidence type="ECO:0000259" key="17">
    <source>
        <dbReference type="Pfam" id="PF00912"/>
    </source>
</evidence>
<dbReference type="KEGG" id="sgf:HEP81_04925"/>
<feature type="region of interest" description="Disordered" evidence="14">
    <location>
        <begin position="1020"/>
        <end position="1149"/>
    </location>
</feature>
<evidence type="ECO:0000256" key="5">
    <source>
        <dbReference type="ARBA" id="ARBA00022676"/>
    </source>
</evidence>
<comment type="similarity">
    <text evidence="1">In the C-terminal section; belongs to the transpeptidase family.</text>
</comment>
<feature type="domain" description="Glycosyl transferase family 51" evidence="17">
    <location>
        <begin position="443"/>
        <end position="613"/>
    </location>
</feature>
<keyword evidence="10" id="KW-0511">Multifunctional enzyme</keyword>
<evidence type="ECO:0000256" key="7">
    <source>
        <dbReference type="ARBA" id="ARBA00022801"/>
    </source>
</evidence>
<evidence type="ECO:0000256" key="8">
    <source>
        <dbReference type="ARBA" id="ARBA00022960"/>
    </source>
</evidence>
<dbReference type="GO" id="GO:0071555">
    <property type="term" value="P:cell wall organization"/>
    <property type="evidence" value="ECO:0007669"/>
    <property type="project" value="UniProtKB-KW"/>
</dbReference>
<keyword evidence="8" id="KW-0133">Cell shape</keyword>
<dbReference type="GO" id="GO:0008360">
    <property type="term" value="P:regulation of cell shape"/>
    <property type="evidence" value="ECO:0007669"/>
    <property type="project" value="UniProtKB-KW"/>
</dbReference>
<dbReference type="InterPro" id="IPR001460">
    <property type="entry name" value="PCN-bd_Tpept"/>
</dbReference>
<name>A0A7H1Q4G2_9ACTN</name>
<feature type="compositionally biased region" description="Polar residues" evidence="14">
    <location>
        <begin position="765"/>
        <end position="780"/>
    </location>
</feature>
<keyword evidence="7" id="KW-0378">Hydrolase</keyword>
<evidence type="ECO:0000256" key="11">
    <source>
        <dbReference type="ARBA" id="ARBA00023316"/>
    </source>
</evidence>
<evidence type="ECO:0000256" key="9">
    <source>
        <dbReference type="ARBA" id="ARBA00022984"/>
    </source>
</evidence>
<dbReference type="AlphaFoldDB" id="A0A7H1Q4G2"/>
<evidence type="ECO:0000259" key="16">
    <source>
        <dbReference type="Pfam" id="PF00905"/>
    </source>
</evidence>
<organism evidence="18 19">
    <name type="scientific">Streptomyces griseofuscus</name>
    <dbReference type="NCBI Taxonomy" id="146922"/>
    <lineage>
        <taxon>Bacteria</taxon>
        <taxon>Bacillati</taxon>
        <taxon>Actinomycetota</taxon>
        <taxon>Actinomycetes</taxon>
        <taxon>Kitasatosporales</taxon>
        <taxon>Streptomycetaceae</taxon>
        <taxon>Streptomyces</taxon>
    </lineage>
</organism>
<feature type="compositionally biased region" description="Basic and acidic residues" evidence="14">
    <location>
        <begin position="71"/>
        <end position="91"/>
    </location>
</feature>
<dbReference type="EC" id="2.4.1.129" evidence="18"/>
<evidence type="ECO:0000256" key="12">
    <source>
        <dbReference type="ARBA" id="ARBA00034000"/>
    </source>
</evidence>
<feature type="region of interest" description="Disordered" evidence="14">
    <location>
        <begin position="329"/>
        <end position="378"/>
    </location>
</feature>
<feature type="compositionally biased region" description="Gly residues" evidence="14">
    <location>
        <begin position="1073"/>
        <end position="1149"/>
    </location>
</feature>
<protein>
    <submittedName>
        <fullName evidence="18">Biosynthetic peptidoglycan transglycosylase</fullName>
        <ecNumber evidence="18">2.4.1.129</ecNumber>
    </submittedName>
</protein>
<dbReference type="Gene3D" id="1.10.3810.10">
    <property type="entry name" value="Biosynthetic peptidoglycan transglycosylase-like"/>
    <property type="match status" value="1"/>
</dbReference>
<dbReference type="SUPFAM" id="SSF53955">
    <property type="entry name" value="Lysozyme-like"/>
    <property type="match status" value="1"/>
</dbReference>
<feature type="compositionally biased region" description="Polar residues" evidence="14">
    <location>
        <begin position="1"/>
        <end position="11"/>
    </location>
</feature>
<comment type="catalytic activity">
    <reaction evidence="13">
        <text>[GlcNAc-(1-&gt;4)-Mur2Ac(oyl-L-Ala-gamma-D-Glu-L-Lys-D-Ala-D-Ala)](n)-di-trans,octa-cis-undecaprenyl diphosphate + beta-D-GlcNAc-(1-&gt;4)-Mur2Ac(oyl-L-Ala-gamma-D-Glu-L-Lys-D-Ala-D-Ala)-di-trans,octa-cis-undecaprenyl diphosphate = [GlcNAc-(1-&gt;4)-Mur2Ac(oyl-L-Ala-gamma-D-Glu-L-Lys-D-Ala-D-Ala)](n+1)-di-trans,octa-cis-undecaprenyl diphosphate + di-trans,octa-cis-undecaprenyl diphosphate + H(+)</text>
        <dbReference type="Rhea" id="RHEA:23708"/>
        <dbReference type="Rhea" id="RHEA-COMP:9602"/>
        <dbReference type="Rhea" id="RHEA-COMP:9603"/>
        <dbReference type="ChEBI" id="CHEBI:15378"/>
        <dbReference type="ChEBI" id="CHEBI:58405"/>
        <dbReference type="ChEBI" id="CHEBI:60033"/>
        <dbReference type="ChEBI" id="CHEBI:78435"/>
        <dbReference type="EC" id="2.4.99.28"/>
    </reaction>
</comment>
<dbReference type="Pfam" id="PF00912">
    <property type="entry name" value="Transgly"/>
    <property type="match status" value="1"/>
</dbReference>
<feature type="transmembrane region" description="Helical" evidence="15">
    <location>
        <begin position="391"/>
        <end position="413"/>
    </location>
</feature>
<dbReference type="Pfam" id="PF00905">
    <property type="entry name" value="Transpeptidase"/>
    <property type="match status" value="1"/>
</dbReference>
<feature type="region of interest" description="Disordered" evidence="14">
    <location>
        <begin position="1"/>
        <end position="301"/>
    </location>
</feature>
<dbReference type="GO" id="GO:0008955">
    <property type="term" value="F:peptidoglycan glycosyltransferase activity"/>
    <property type="evidence" value="ECO:0007669"/>
    <property type="project" value="UniProtKB-EC"/>
</dbReference>
<dbReference type="GO" id="GO:0009252">
    <property type="term" value="P:peptidoglycan biosynthetic process"/>
    <property type="evidence" value="ECO:0007669"/>
    <property type="project" value="UniProtKB-KW"/>
</dbReference>
<dbReference type="InterPro" id="IPR023346">
    <property type="entry name" value="Lysozyme-like_dom_sf"/>
</dbReference>
<evidence type="ECO:0000256" key="4">
    <source>
        <dbReference type="ARBA" id="ARBA00022670"/>
    </source>
</evidence>
<comment type="similarity">
    <text evidence="2">In the N-terminal section; belongs to the glycosyltransferase 51 family.</text>
</comment>
<evidence type="ECO:0000256" key="6">
    <source>
        <dbReference type="ARBA" id="ARBA00022679"/>
    </source>
</evidence>
<feature type="compositionally biased region" description="Basic residues" evidence="14">
    <location>
        <begin position="368"/>
        <end position="378"/>
    </location>
</feature>
<proteinExistence type="inferred from homology"/>
<evidence type="ECO:0000256" key="2">
    <source>
        <dbReference type="ARBA" id="ARBA00007739"/>
    </source>
</evidence>
<keyword evidence="15" id="KW-0812">Transmembrane</keyword>